<dbReference type="PANTHER" id="PTHR33406:SF12">
    <property type="entry name" value="BLR2997 PROTEIN"/>
    <property type="match status" value="1"/>
</dbReference>
<dbReference type="EMBL" id="QKZR01000003">
    <property type="protein sequence ID" value="PZX39856.1"/>
    <property type="molecule type" value="Genomic_DNA"/>
</dbReference>
<protein>
    <recommendedName>
        <fullName evidence="7">SSD domain-containing protein</fullName>
    </recommendedName>
</protein>
<keyword evidence="4 6" id="KW-1133">Transmembrane helix</keyword>
<organism evidence="8 9">
    <name type="scientific">Nonlabens dokdonensis</name>
    <dbReference type="NCBI Taxonomy" id="328515"/>
    <lineage>
        <taxon>Bacteria</taxon>
        <taxon>Pseudomonadati</taxon>
        <taxon>Bacteroidota</taxon>
        <taxon>Flavobacteriia</taxon>
        <taxon>Flavobacteriales</taxon>
        <taxon>Flavobacteriaceae</taxon>
        <taxon>Nonlabens</taxon>
    </lineage>
</organism>
<keyword evidence="5 6" id="KW-0472">Membrane</keyword>
<comment type="subcellular location">
    <subcellularLocation>
        <location evidence="1">Cell membrane</location>
        <topology evidence="1">Multi-pass membrane protein</topology>
    </subcellularLocation>
</comment>
<evidence type="ECO:0000256" key="6">
    <source>
        <dbReference type="SAM" id="Phobius"/>
    </source>
</evidence>
<dbReference type="InterPro" id="IPR000731">
    <property type="entry name" value="SSD"/>
</dbReference>
<dbReference type="InterPro" id="IPR004869">
    <property type="entry name" value="MMPL_dom"/>
</dbReference>
<proteinExistence type="predicted"/>
<reference evidence="8 9" key="1">
    <citation type="submission" date="2018-06" db="EMBL/GenBank/DDBJ databases">
        <title>Genomic Encyclopedia of Archaeal and Bacterial Type Strains, Phase II (KMG-II): from individual species to whole genera.</title>
        <authorList>
            <person name="Goeker M."/>
        </authorList>
    </citation>
    <scope>NUCLEOTIDE SEQUENCE [LARGE SCALE GENOMIC DNA]</scope>
    <source>
        <strain evidence="8 9">DSM 17205</strain>
    </source>
</reference>
<evidence type="ECO:0000256" key="4">
    <source>
        <dbReference type="ARBA" id="ARBA00022989"/>
    </source>
</evidence>
<dbReference type="Proteomes" id="UP000248584">
    <property type="component" value="Unassembled WGS sequence"/>
</dbReference>
<feature type="transmembrane region" description="Helical" evidence="6">
    <location>
        <begin position="633"/>
        <end position="653"/>
    </location>
</feature>
<feature type="domain" description="SSD" evidence="7">
    <location>
        <begin position="602"/>
        <end position="731"/>
    </location>
</feature>
<dbReference type="PANTHER" id="PTHR33406">
    <property type="entry name" value="MEMBRANE PROTEIN MJ1562-RELATED"/>
    <property type="match status" value="1"/>
</dbReference>
<name>A0ABX5PXL0_9FLAO</name>
<evidence type="ECO:0000313" key="8">
    <source>
        <dbReference type="EMBL" id="PZX39856.1"/>
    </source>
</evidence>
<feature type="transmembrane region" description="Helical" evidence="6">
    <location>
        <begin position="327"/>
        <end position="348"/>
    </location>
</feature>
<evidence type="ECO:0000256" key="3">
    <source>
        <dbReference type="ARBA" id="ARBA00022692"/>
    </source>
</evidence>
<comment type="caution">
    <text evidence="8">The sequence shown here is derived from an EMBL/GenBank/DDBJ whole genome shotgun (WGS) entry which is preliminary data.</text>
</comment>
<dbReference type="PROSITE" id="PS50156">
    <property type="entry name" value="SSD"/>
    <property type="match status" value="2"/>
</dbReference>
<keyword evidence="2" id="KW-1003">Cell membrane</keyword>
<evidence type="ECO:0000256" key="5">
    <source>
        <dbReference type="ARBA" id="ARBA00023136"/>
    </source>
</evidence>
<feature type="transmembrane region" description="Helical" evidence="6">
    <location>
        <begin position="295"/>
        <end position="315"/>
    </location>
</feature>
<evidence type="ECO:0000256" key="1">
    <source>
        <dbReference type="ARBA" id="ARBA00004651"/>
    </source>
</evidence>
<feature type="transmembrane region" description="Helical" evidence="6">
    <location>
        <begin position="381"/>
        <end position="398"/>
    </location>
</feature>
<dbReference type="Pfam" id="PF03176">
    <property type="entry name" value="MMPL"/>
    <property type="match status" value="2"/>
</dbReference>
<feature type="transmembrane region" description="Helical" evidence="6">
    <location>
        <begin position="579"/>
        <end position="603"/>
    </location>
</feature>
<evidence type="ECO:0000259" key="7">
    <source>
        <dbReference type="PROSITE" id="PS50156"/>
    </source>
</evidence>
<evidence type="ECO:0000313" key="9">
    <source>
        <dbReference type="Proteomes" id="UP000248584"/>
    </source>
</evidence>
<sequence length="737" mass="83577">MNKTALYALLVTFIALGIWSSNHLTYNYTVDPLVFGTESQKDQFKKYQNAFESDREAVTIGLKSSKKFTEYSHFLKVQEITLALNSLSGVEEVVSLESIKLPALNGFRIDYSNVLSLENEFSFNEDYRYLNEYQDITEKFLSTDRKAISFYVYLHNENQEASIDSIKNILKASPFDEYHILGSPVFESEGDTVLKKETILITLLGIFLLLLSMAWLTRSVRKIFLTLLFTAFNVCVTIVFMKVCNFEITSFTTIVPIVIAILSFTDITHILYHYELLAVNDLSIQKIRKQLFKKIGFPLLLTSLSNLFGFAIFFFNDSVDQITDLAIVASFGILFAYVSSRLLLPTLLDYKANISSNQKTVFIDMVILGFVTFASKHYKKIVSGCTILFIFLGLYVFMKAEIDMHYYEKDNTSLAINRACAFYDQNFQGIRDIEVVLNTSQNSVFDAATIKKIDDIEQYLTNQYGCKSVYSVNTIIKRYNRFKNNGAVNFYRLPKNVTSKFISNLNSDAEQLNLYNVLSIDESMTRVIGSIPDIGTHDALLKNEELTNFLSQMNAPNMEVYINGKAYIFDQNVFKISKFVMICLLIGILFVGILVTILFQSFWMGMITVVSNVLPLLFGVTVMSLLNVPLNPSSIFILTLLFGIALDDSIYLLTHLNDSKRKRASTRIQLIKSLKANSSPLLITSVVLSIMFLSLTISSYDSLLNFGLIISSGLIFAFISDMLLIPSLLFLRINQNS</sequence>
<feature type="transmembrane region" description="Helical" evidence="6">
    <location>
        <begin position="198"/>
        <end position="216"/>
    </location>
</feature>
<feature type="transmembrane region" description="Helical" evidence="6">
    <location>
        <begin position="706"/>
        <end position="731"/>
    </location>
</feature>
<dbReference type="SUPFAM" id="SSF82866">
    <property type="entry name" value="Multidrug efflux transporter AcrB transmembrane domain"/>
    <property type="match status" value="2"/>
</dbReference>
<keyword evidence="9" id="KW-1185">Reference proteome</keyword>
<gene>
    <name evidence="8" type="ORF">LX97_02214</name>
</gene>
<feature type="domain" description="SSD" evidence="7">
    <location>
        <begin position="191"/>
        <end position="350"/>
    </location>
</feature>
<dbReference type="RefSeq" id="WP_015363091.1">
    <property type="nucleotide sequence ID" value="NZ_QKZR01000003.1"/>
</dbReference>
<feature type="transmembrane region" description="Helical" evidence="6">
    <location>
        <begin position="253"/>
        <end position="274"/>
    </location>
</feature>
<dbReference type="InterPro" id="IPR050545">
    <property type="entry name" value="Mycobact_MmpL"/>
</dbReference>
<dbReference type="Gene3D" id="1.20.1640.10">
    <property type="entry name" value="Multidrug efflux transporter AcrB transmembrane domain"/>
    <property type="match status" value="2"/>
</dbReference>
<feature type="transmembrane region" description="Helical" evidence="6">
    <location>
        <begin position="223"/>
        <end position="241"/>
    </location>
</feature>
<keyword evidence="3 6" id="KW-0812">Transmembrane</keyword>
<feature type="transmembrane region" description="Helical" evidence="6">
    <location>
        <begin position="681"/>
        <end position="700"/>
    </location>
</feature>
<evidence type="ECO:0000256" key="2">
    <source>
        <dbReference type="ARBA" id="ARBA00022475"/>
    </source>
</evidence>
<accession>A0ABX5PXL0</accession>